<reference evidence="16" key="1">
    <citation type="submission" date="2015-03" db="EMBL/GenBank/DDBJ databases">
        <authorList>
            <person name="Nijsse Bart"/>
        </authorList>
    </citation>
    <scope>NUCLEOTIDE SEQUENCE [LARGE SCALE GENOMIC DNA]</scope>
</reference>
<dbReference type="EMBL" id="CTRP01000009">
    <property type="protein sequence ID" value="CQR72144.1"/>
    <property type="molecule type" value="Genomic_DNA"/>
</dbReference>
<dbReference type="PROSITE" id="PS01307">
    <property type="entry name" value="MOTA"/>
    <property type="match status" value="1"/>
</dbReference>
<keyword evidence="11 12" id="KW-0472">Membrane</keyword>
<evidence type="ECO:0000256" key="3">
    <source>
        <dbReference type="ARBA" id="ARBA00022448"/>
    </source>
</evidence>
<dbReference type="NCBIfam" id="NF005997">
    <property type="entry name" value="PRK08124.1"/>
    <property type="match status" value="1"/>
</dbReference>
<dbReference type="GO" id="GO:0005886">
    <property type="term" value="C:plasma membrane"/>
    <property type="evidence" value="ECO:0007669"/>
    <property type="project" value="UniProtKB-SubCell"/>
</dbReference>
<proteinExistence type="inferred from homology"/>
<keyword evidence="8" id="KW-0375">Hydrogen ion transport</keyword>
<keyword evidence="15" id="KW-0969">Cilium</keyword>
<dbReference type="Pfam" id="PF20560">
    <property type="entry name" value="MotA_N"/>
    <property type="match status" value="1"/>
</dbReference>
<keyword evidence="10" id="KW-0406">Ion transport</keyword>
<dbReference type="InterPro" id="IPR046786">
    <property type="entry name" value="MotA_N"/>
</dbReference>
<feature type="domain" description="Motility protein A N-terminal" evidence="14">
    <location>
        <begin position="6"/>
        <end position="93"/>
    </location>
</feature>
<dbReference type="GO" id="GO:1902600">
    <property type="term" value="P:proton transmembrane transport"/>
    <property type="evidence" value="ECO:0007669"/>
    <property type="project" value="UniProtKB-KW"/>
</dbReference>
<dbReference type="InterPro" id="IPR002898">
    <property type="entry name" value="MotA_ExbB_proton_chnl"/>
</dbReference>
<keyword evidence="7" id="KW-0283">Flagellar rotation</keyword>
<evidence type="ECO:0000256" key="4">
    <source>
        <dbReference type="ARBA" id="ARBA00022475"/>
    </source>
</evidence>
<evidence type="ECO:0000256" key="12">
    <source>
        <dbReference type="SAM" id="Phobius"/>
    </source>
</evidence>
<evidence type="ECO:0000256" key="7">
    <source>
        <dbReference type="ARBA" id="ARBA00022779"/>
    </source>
</evidence>
<keyword evidence="15" id="KW-0282">Flagellum</keyword>
<evidence type="ECO:0000259" key="13">
    <source>
        <dbReference type="Pfam" id="PF01618"/>
    </source>
</evidence>
<keyword evidence="6 12" id="KW-0812">Transmembrane</keyword>
<sequence length="261" mass="28125">MEKSTVIGVLMGIVAIGVGMVLKGASLTALINPAAFLIIIVGTAAALLNAFPMDQIKNFPVLCKKLVKKDEHISKSDLLTLFVELSQVARREGILALESRLEEIHDPFLKNGMSMVIDGMDVDFVRDVLDADIEAMEERHRSGALIFAQAGMYAPTLGVLGAVIGLIAALGNLNDIEALGHAIAAAFVATLLGIFTGYVLWHPFANKLKLVSKDEVELKRMMVEGILSLQAGDSPMAIESKLLVFIPQKVRDLLKPKPEGK</sequence>
<dbReference type="InterPro" id="IPR047055">
    <property type="entry name" value="MotA-like"/>
</dbReference>
<keyword evidence="16" id="KW-1185">Reference proteome</keyword>
<dbReference type="InterPro" id="IPR000540">
    <property type="entry name" value="Flag_MotA_CS"/>
</dbReference>
<evidence type="ECO:0000256" key="11">
    <source>
        <dbReference type="ARBA" id="ARBA00023136"/>
    </source>
</evidence>
<feature type="transmembrane region" description="Helical" evidence="12">
    <location>
        <begin position="144"/>
        <end position="170"/>
    </location>
</feature>
<protein>
    <submittedName>
        <fullName evidence="15">Flagellar motor rotation protein MotA</fullName>
    </submittedName>
</protein>
<gene>
    <name evidence="15" type="ORF">SpAn4DRAFT_5033</name>
</gene>
<keyword evidence="3" id="KW-0813">Transport</keyword>
<dbReference type="PANTHER" id="PTHR30433">
    <property type="entry name" value="CHEMOTAXIS PROTEIN MOTA"/>
    <property type="match status" value="1"/>
</dbReference>
<evidence type="ECO:0000256" key="5">
    <source>
        <dbReference type="ARBA" id="ARBA00022500"/>
    </source>
</evidence>
<evidence type="ECO:0000256" key="8">
    <source>
        <dbReference type="ARBA" id="ARBA00022781"/>
    </source>
</evidence>
<feature type="transmembrane region" description="Helical" evidence="12">
    <location>
        <begin position="31"/>
        <end position="51"/>
    </location>
</feature>
<feature type="transmembrane region" description="Helical" evidence="12">
    <location>
        <begin position="182"/>
        <end position="201"/>
    </location>
</feature>
<dbReference type="PANTHER" id="PTHR30433:SF3">
    <property type="entry name" value="MOTILITY PROTEIN A"/>
    <property type="match status" value="1"/>
</dbReference>
<keyword evidence="15" id="KW-0966">Cell projection</keyword>
<comment type="subcellular location">
    <subcellularLocation>
        <location evidence="1">Cell membrane</location>
        <topology evidence="1">Multi-pass membrane protein</topology>
    </subcellularLocation>
</comment>
<evidence type="ECO:0000256" key="2">
    <source>
        <dbReference type="ARBA" id="ARBA00008038"/>
    </source>
</evidence>
<dbReference type="GO" id="GO:0071978">
    <property type="term" value="P:bacterial-type flagellum-dependent swarming motility"/>
    <property type="evidence" value="ECO:0007669"/>
    <property type="project" value="InterPro"/>
</dbReference>
<keyword evidence="4" id="KW-1003">Cell membrane</keyword>
<keyword evidence="9 12" id="KW-1133">Transmembrane helix</keyword>
<evidence type="ECO:0000256" key="6">
    <source>
        <dbReference type="ARBA" id="ARBA00022692"/>
    </source>
</evidence>
<evidence type="ECO:0000313" key="15">
    <source>
        <dbReference type="EMBL" id="CQR72144.1"/>
    </source>
</evidence>
<evidence type="ECO:0000313" key="16">
    <source>
        <dbReference type="Proteomes" id="UP000049855"/>
    </source>
</evidence>
<dbReference type="RefSeq" id="WP_021166784.1">
    <property type="nucleotide sequence ID" value="NZ_CTRP01000009.1"/>
</dbReference>
<evidence type="ECO:0000256" key="9">
    <source>
        <dbReference type="ARBA" id="ARBA00022989"/>
    </source>
</evidence>
<dbReference type="AlphaFoldDB" id="A0A0U1KZR0"/>
<evidence type="ECO:0000259" key="14">
    <source>
        <dbReference type="Pfam" id="PF20560"/>
    </source>
</evidence>
<dbReference type="GO" id="GO:0006935">
    <property type="term" value="P:chemotaxis"/>
    <property type="evidence" value="ECO:0007669"/>
    <property type="project" value="UniProtKB-KW"/>
</dbReference>
<evidence type="ECO:0000256" key="1">
    <source>
        <dbReference type="ARBA" id="ARBA00004651"/>
    </source>
</evidence>
<name>A0A0U1KZR0_9FIRM</name>
<evidence type="ECO:0000256" key="10">
    <source>
        <dbReference type="ARBA" id="ARBA00023065"/>
    </source>
</evidence>
<keyword evidence="5" id="KW-0145">Chemotaxis</keyword>
<comment type="similarity">
    <text evidence="2">Belongs to the MotA family.</text>
</comment>
<dbReference type="Proteomes" id="UP000049855">
    <property type="component" value="Unassembled WGS sequence"/>
</dbReference>
<feature type="transmembrane region" description="Helical" evidence="12">
    <location>
        <begin position="7"/>
        <end position="25"/>
    </location>
</feature>
<accession>A0A0U1KZR0</accession>
<organism evidence="15 16">
    <name type="scientific">Sporomusa ovata</name>
    <dbReference type="NCBI Taxonomy" id="2378"/>
    <lineage>
        <taxon>Bacteria</taxon>
        <taxon>Bacillati</taxon>
        <taxon>Bacillota</taxon>
        <taxon>Negativicutes</taxon>
        <taxon>Selenomonadales</taxon>
        <taxon>Sporomusaceae</taxon>
        <taxon>Sporomusa</taxon>
    </lineage>
</organism>
<dbReference type="Pfam" id="PF01618">
    <property type="entry name" value="MotA_ExbB"/>
    <property type="match status" value="1"/>
</dbReference>
<feature type="domain" description="MotA/TolQ/ExbB proton channel" evidence="13">
    <location>
        <begin position="102"/>
        <end position="218"/>
    </location>
</feature>